<sequence>ENREIDKIIKRWMYLSSVREVGWIKEFTPTYFKSSKVFKRYLGQIKNAKFSPDGTKIVSSSWDATIKIWDIESGDVIKELKGHTDRVNDAQFSFDGTTIVSCSHDNTIRLWDVQSGIEIKTLEGHTEAVTSIDISPDGRFIVSGSKDENIKLWYVQSGQIYETVYIGSSVHDVKFSSNGRDIIVASNWELKMLDLALIERVSSDNKSIGIGTHDLFERVIKTRNENTVMKMHNFCDSRNYFVASCLETGTIQISDIASGTTQYLNTYLAGASDIKYFPDGKTIVACLTDHTIRLWDPRSGEEIQELKGHSGPITSVAVSRNGNAIVSCSQDGTIRLWTPF</sequence>
<organism evidence="4 5">
    <name type="scientific">Reticulomyxa filosa</name>
    <dbReference type="NCBI Taxonomy" id="46433"/>
    <lineage>
        <taxon>Eukaryota</taxon>
        <taxon>Sar</taxon>
        <taxon>Rhizaria</taxon>
        <taxon>Retaria</taxon>
        <taxon>Foraminifera</taxon>
        <taxon>Monothalamids</taxon>
        <taxon>Reticulomyxidae</taxon>
        <taxon>Reticulomyxa</taxon>
    </lineage>
</organism>
<evidence type="ECO:0000313" key="5">
    <source>
        <dbReference type="Proteomes" id="UP000023152"/>
    </source>
</evidence>
<reference evidence="4 5" key="1">
    <citation type="journal article" date="2013" name="Curr. Biol.">
        <title>The Genome of the Foraminiferan Reticulomyxa filosa.</title>
        <authorList>
            <person name="Glockner G."/>
            <person name="Hulsmann N."/>
            <person name="Schleicher M."/>
            <person name="Noegel A.A."/>
            <person name="Eichinger L."/>
            <person name="Gallinger C."/>
            <person name="Pawlowski J."/>
            <person name="Sierra R."/>
            <person name="Euteneuer U."/>
            <person name="Pillet L."/>
            <person name="Moustafa A."/>
            <person name="Platzer M."/>
            <person name="Groth M."/>
            <person name="Szafranski K."/>
            <person name="Schliwa M."/>
        </authorList>
    </citation>
    <scope>NUCLEOTIDE SEQUENCE [LARGE SCALE GENOMIC DNA]</scope>
</reference>
<dbReference type="Pfam" id="PF00400">
    <property type="entry name" value="WD40"/>
    <property type="match status" value="5"/>
</dbReference>
<feature type="repeat" description="WD" evidence="3">
    <location>
        <begin position="122"/>
        <end position="163"/>
    </location>
</feature>
<dbReference type="Proteomes" id="UP000023152">
    <property type="component" value="Unassembled WGS sequence"/>
</dbReference>
<keyword evidence="1 3" id="KW-0853">WD repeat</keyword>
<dbReference type="InterPro" id="IPR019775">
    <property type="entry name" value="WD40_repeat_CS"/>
</dbReference>
<feature type="repeat" description="WD" evidence="3">
    <location>
        <begin position="80"/>
        <end position="121"/>
    </location>
</feature>
<dbReference type="SUPFAM" id="SSF50978">
    <property type="entry name" value="WD40 repeat-like"/>
    <property type="match status" value="1"/>
</dbReference>
<evidence type="ECO:0000256" key="1">
    <source>
        <dbReference type="ARBA" id="ARBA00022574"/>
    </source>
</evidence>
<dbReference type="InterPro" id="IPR001680">
    <property type="entry name" value="WD40_rpt"/>
</dbReference>
<dbReference type="SMART" id="SM00320">
    <property type="entry name" value="WD40"/>
    <property type="match status" value="6"/>
</dbReference>
<gene>
    <name evidence="4" type="ORF">RFI_24416</name>
</gene>
<dbReference type="PRINTS" id="PR00320">
    <property type="entry name" value="GPROTEINBRPT"/>
</dbReference>
<dbReference type="PROSITE" id="PS50294">
    <property type="entry name" value="WD_REPEATS_REGION"/>
    <property type="match status" value="4"/>
</dbReference>
<dbReference type="GO" id="GO:1990234">
    <property type="term" value="C:transferase complex"/>
    <property type="evidence" value="ECO:0007669"/>
    <property type="project" value="UniProtKB-ARBA"/>
</dbReference>
<evidence type="ECO:0000256" key="3">
    <source>
        <dbReference type="PROSITE-ProRule" id="PRU00221"/>
    </source>
</evidence>
<dbReference type="PROSITE" id="PS50082">
    <property type="entry name" value="WD_REPEATS_2"/>
    <property type="match status" value="5"/>
</dbReference>
<keyword evidence="5" id="KW-1185">Reference proteome</keyword>
<dbReference type="AlphaFoldDB" id="X6MG27"/>
<dbReference type="EMBL" id="ASPP01020937">
    <property type="protein sequence ID" value="ETO12958.1"/>
    <property type="molecule type" value="Genomic_DNA"/>
</dbReference>
<keyword evidence="2" id="KW-0677">Repeat</keyword>
<feature type="non-terminal residue" evidence="4">
    <location>
        <position position="1"/>
    </location>
</feature>
<evidence type="ECO:0000313" key="4">
    <source>
        <dbReference type="EMBL" id="ETO12958.1"/>
    </source>
</evidence>
<feature type="repeat" description="WD" evidence="3">
    <location>
        <begin position="306"/>
        <end position="340"/>
    </location>
</feature>
<protein>
    <submittedName>
        <fullName evidence="4">WD repeat-containing protein</fullName>
    </submittedName>
</protein>
<proteinExistence type="predicted"/>
<dbReference type="PANTHER" id="PTHR22847:SF637">
    <property type="entry name" value="WD REPEAT DOMAIN 5B"/>
    <property type="match status" value="1"/>
</dbReference>
<feature type="repeat" description="WD" evidence="3">
    <location>
        <begin position="38"/>
        <end position="79"/>
    </location>
</feature>
<dbReference type="PROSITE" id="PS00678">
    <property type="entry name" value="WD_REPEATS_1"/>
    <property type="match status" value="2"/>
</dbReference>
<evidence type="ECO:0000256" key="2">
    <source>
        <dbReference type="ARBA" id="ARBA00022737"/>
    </source>
</evidence>
<comment type="caution">
    <text evidence="4">The sequence shown here is derived from an EMBL/GenBank/DDBJ whole genome shotgun (WGS) entry which is preliminary data.</text>
</comment>
<accession>X6MG27</accession>
<dbReference type="Gene3D" id="2.130.10.10">
    <property type="entry name" value="YVTN repeat-like/Quinoprotein amine dehydrogenase"/>
    <property type="match status" value="3"/>
</dbReference>
<dbReference type="InterPro" id="IPR036322">
    <property type="entry name" value="WD40_repeat_dom_sf"/>
</dbReference>
<dbReference type="PANTHER" id="PTHR22847">
    <property type="entry name" value="WD40 REPEAT PROTEIN"/>
    <property type="match status" value="1"/>
</dbReference>
<dbReference type="OrthoDB" id="10261640at2759"/>
<dbReference type="CDD" id="cd00200">
    <property type="entry name" value="WD40"/>
    <property type="match status" value="1"/>
</dbReference>
<dbReference type="InterPro" id="IPR015943">
    <property type="entry name" value="WD40/YVTN_repeat-like_dom_sf"/>
</dbReference>
<dbReference type="InterPro" id="IPR020472">
    <property type="entry name" value="WD40_PAC1"/>
</dbReference>
<name>X6MG27_RETFI</name>
<feature type="repeat" description="WD" evidence="3">
    <location>
        <begin position="264"/>
        <end position="305"/>
    </location>
</feature>